<sequence length="120" mass="14178">MTHHKSAAYQIDWNDPQLKSLLRNTEEWKLDNRGNHAPQHVELFVGWAGVTARPAVLVWQRDKTMVLETLFPLRRDEHVRVVRHFGKNARTFWAIVADTREGCREEDRAKGVHVHWLHVR</sequence>
<dbReference type="AlphaFoldDB" id="A0A0K8QQY6"/>
<dbReference type="HOGENOM" id="CLU_1945347_0_0_6"/>
<reference evidence="1" key="1">
    <citation type="submission" date="2015-03" db="EMBL/GenBank/DDBJ databases">
        <title>Draft genome sequence of Mizugakiibacter sediminis skMP5.</title>
        <authorList>
            <person name="Watanabe T."/>
            <person name="Kojima H."/>
            <person name="Fukui M."/>
        </authorList>
    </citation>
    <scope>NUCLEOTIDE SEQUENCE</scope>
    <source>
        <strain evidence="1">SkMP5</strain>
    </source>
</reference>
<organism evidence="2">
    <name type="scientific">Mizugakiibacter sediminis</name>
    <dbReference type="NCBI Taxonomy" id="1475481"/>
    <lineage>
        <taxon>Bacteria</taxon>
        <taxon>Pseudomonadati</taxon>
        <taxon>Pseudomonadota</taxon>
        <taxon>Gammaproteobacteria</taxon>
        <taxon>Lysobacterales</taxon>
        <taxon>Rhodanobacteraceae</taxon>
        <taxon>Mizugakiibacter</taxon>
    </lineage>
</organism>
<protein>
    <submittedName>
        <fullName evidence="2">Uncharacterized protein</fullName>
    </submittedName>
</protein>
<dbReference type="EMBL" id="DF970260">
    <property type="protein sequence ID" value="GAP67334.1"/>
    <property type="molecule type" value="Genomic_DNA"/>
</dbReference>
<proteinExistence type="predicted"/>
<dbReference type="EMBL" id="DF952378">
    <property type="protein sequence ID" value="GAN43649.1"/>
    <property type="molecule type" value="Genomic_DNA"/>
</dbReference>
<accession>A0A0K8QQY6</accession>
<name>A0A0K8QQY6_9GAMM</name>
<evidence type="ECO:0000313" key="2">
    <source>
        <dbReference type="EMBL" id="GAP67334.1"/>
    </source>
</evidence>
<keyword evidence="3" id="KW-1185">Reference proteome</keyword>
<evidence type="ECO:0000313" key="1">
    <source>
        <dbReference type="EMBL" id="GAN43649.1"/>
    </source>
</evidence>
<dbReference type="RefSeq" id="WP_062537884.1">
    <property type="nucleotide sequence ID" value="NZ_DF970260.1"/>
</dbReference>
<dbReference type="Proteomes" id="UP000253740">
    <property type="component" value="Unassembled WGS sequence"/>
</dbReference>
<evidence type="ECO:0000313" key="3">
    <source>
        <dbReference type="Proteomes" id="UP000253740"/>
    </source>
</evidence>
<gene>
    <name evidence="1" type="ORF">MBSD_0158</name>
    <name evidence="2" type="ORF">MBSD_n2655</name>
</gene>
<dbReference type="OrthoDB" id="5959362at2"/>
<reference evidence="2" key="2">
    <citation type="submission" date="2015-08" db="EMBL/GenBank/DDBJ databases">
        <title>Complete DNA Sequence of Pseudomonas syringae pv. actinidiae, the Causal Agent of Kiwifruit Canker Disease.</title>
        <authorList>
            <person name="Rikkerink E.H.A."/>
            <person name="Fineran P.C."/>
        </authorList>
    </citation>
    <scope>NUCLEOTIDE SEQUENCE</scope>
    <source>
        <strain evidence="2">SkMP5</strain>
    </source>
</reference>